<proteinExistence type="predicted"/>
<sequence>MGIALYFPQDEFGKGQSNFDLAADYLELTAFFSADRIAFTTDLVNAEEIGAEEDYFDVDEEMTNREEIVSGAVARVSGRIHSLGSSYPFEIDDNGDVLAFTGMELTIGQAAYLLCLVLSNLKSVSPVLDGTPVYPSEAEICSLRQYFQYFATAALAAEIRGQAWSFGFPRPDTSDFNTKLEDIWRVLKDGRVQSARGAPTYPKDDQIDVFAARLHPDGLPGFLFAAAQVATGANWQAKSIYSHLTKVFPSRWFGEQPVTTMVCYHIIPFSRADDSFFDDVRVLGNVLHRLRVPYRVQEAVMLIEQGVLIEAFDLLPKAVQWLKTYSRRGLEAV</sequence>
<name>A0A2W4SGV2_9GAMM</name>
<comment type="caution">
    <text evidence="1">The sequence shown here is derived from an EMBL/GenBank/DDBJ whole genome shotgun (WGS) entry which is preliminary data.</text>
</comment>
<gene>
    <name evidence="1" type="ORF">DM484_27545</name>
</gene>
<accession>A0A2W4SGV2</accession>
<reference evidence="1 2" key="1">
    <citation type="journal article" date="2018" name="Aquat. Microb. Ecol.">
        <title>Gammaproteobacterial methanotrophs dominate.</title>
        <authorList>
            <person name="Rissanen A.J."/>
            <person name="Saarenheimo J."/>
            <person name="Tiirola M."/>
            <person name="Peura S."/>
            <person name="Aalto S.L."/>
            <person name="Karvinen A."/>
            <person name="Nykanen H."/>
        </authorList>
    </citation>
    <scope>NUCLEOTIDE SEQUENCE [LARGE SCALE GENOMIC DNA]</scope>
    <source>
        <strain evidence="1">AMbin10</strain>
    </source>
</reference>
<evidence type="ECO:0000313" key="1">
    <source>
        <dbReference type="EMBL" id="PZN70947.1"/>
    </source>
</evidence>
<dbReference type="Proteomes" id="UP000249396">
    <property type="component" value="Unassembled WGS sequence"/>
</dbReference>
<evidence type="ECO:0000313" key="2">
    <source>
        <dbReference type="Proteomes" id="UP000249396"/>
    </source>
</evidence>
<organism evidence="1 2">
    <name type="scientific">Candidatus Methylumidiphilus alinenensis</name>
    <dbReference type="NCBI Taxonomy" id="2202197"/>
    <lineage>
        <taxon>Bacteria</taxon>
        <taxon>Pseudomonadati</taxon>
        <taxon>Pseudomonadota</taxon>
        <taxon>Gammaproteobacteria</taxon>
        <taxon>Methylococcales</taxon>
        <taxon>Candidatus Methylumidiphilus</taxon>
    </lineage>
</organism>
<dbReference type="EMBL" id="QJPH01000539">
    <property type="protein sequence ID" value="PZN70947.1"/>
    <property type="molecule type" value="Genomic_DNA"/>
</dbReference>
<dbReference type="AlphaFoldDB" id="A0A2W4SGV2"/>
<protein>
    <submittedName>
        <fullName evidence="1">Uncharacterized protein</fullName>
    </submittedName>
</protein>